<dbReference type="PANTHER" id="PTHR30522:SF0">
    <property type="entry name" value="NUCLEOSIDE TRIPHOSPHATE PYROPHOSPHOHYDROLASE"/>
    <property type="match status" value="1"/>
</dbReference>
<dbReference type="GO" id="GO:0046081">
    <property type="term" value="P:dUTP catabolic process"/>
    <property type="evidence" value="ECO:0007669"/>
    <property type="project" value="TreeGrafter"/>
</dbReference>
<dbReference type="CDD" id="cd11528">
    <property type="entry name" value="NTP-PPase_MazG_Nterm"/>
    <property type="match status" value="1"/>
</dbReference>
<dbReference type="NCBIfam" id="TIGR00444">
    <property type="entry name" value="mazG"/>
    <property type="match status" value="1"/>
</dbReference>
<dbReference type="GO" id="GO:0046052">
    <property type="term" value="P:UTP catabolic process"/>
    <property type="evidence" value="ECO:0007669"/>
    <property type="project" value="TreeGrafter"/>
</dbReference>
<dbReference type="InterPro" id="IPR035996">
    <property type="entry name" value="4pyrrol_Methylase_sf"/>
</dbReference>
<accession>A0A4R7KX16</accession>
<feature type="domain" description="NTP pyrophosphohydrolase MazG-like" evidence="2">
    <location>
        <begin position="248"/>
        <end position="321"/>
    </location>
</feature>
<dbReference type="InterPro" id="IPR024180">
    <property type="entry name" value="Tetrapyrrole_Mease/MazG_pred"/>
</dbReference>
<dbReference type="SUPFAM" id="SSF101386">
    <property type="entry name" value="all-alpha NTP pyrophosphatases"/>
    <property type="match status" value="2"/>
</dbReference>
<evidence type="ECO:0000313" key="4">
    <source>
        <dbReference type="Proteomes" id="UP000295325"/>
    </source>
</evidence>
<dbReference type="GO" id="GO:0046076">
    <property type="term" value="P:dTTP catabolic process"/>
    <property type="evidence" value="ECO:0007669"/>
    <property type="project" value="TreeGrafter"/>
</dbReference>
<dbReference type="InterPro" id="IPR048011">
    <property type="entry name" value="NTP-PPase_MazG-like_C"/>
</dbReference>
<dbReference type="CDD" id="cd11723">
    <property type="entry name" value="YabN_N_like"/>
    <property type="match status" value="1"/>
</dbReference>
<organism evidence="3 4">
    <name type="scientific">Fonticella tunisiensis</name>
    <dbReference type="NCBI Taxonomy" id="1096341"/>
    <lineage>
        <taxon>Bacteria</taxon>
        <taxon>Bacillati</taxon>
        <taxon>Bacillota</taxon>
        <taxon>Clostridia</taxon>
        <taxon>Eubacteriales</taxon>
        <taxon>Clostridiaceae</taxon>
        <taxon>Fonticella</taxon>
    </lineage>
</organism>
<dbReference type="GO" id="GO:0008168">
    <property type="term" value="F:methyltransferase activity"/>
    <property type="evidence" value="ECO:0007669"/>
    <property type="project" value="UniProtKB-KW"/>
</dbReference>
<dbReference type="GO" id="GO:0046047">
    <property type="term" value="P:TTP catabolic process"/>
    <property type="evidence" value="ECO:0007669"/>
    <property type="project" value="TreeGrafter"/>
</dbReference>
<proteinExistence type="predicted"/>
<dbReference type="InterPro" id="IPR000878">
    <property type="entry name" value="4pyrrol_Mease"/>
</dbReference>
<feature type="domain" description="NTP pyrophosphohydrolase MazG-like" evidence="2">
    <location>
        <begin position="388"/>
        <end position="447"/>
    </location>
</feature>
<dbReference type="NCBIfam" id="NF007113">
    <property type="entry name" value="PRK09562.1"/>
    <property type="match status" value="1"/>
</dbReference>
<dbReference type="RefSeq" id="WP_133627111.1">
    <property type="nucleotide sequence ID" value="NZ_SOAZ01000002.1"/>
</dbReference>
<dbReference type="GO" id="GO:0006203">
    <property type="term" value="P:dGTP catabolic process"/>
    <property type="evidence" value="ECO:0007669"/>
    <property type="project" value="TreeGrafter"/>
</dbReference>
<dbReference type="EMBL" id="SOAZ01000002">
    <property type="protein sequence ID" value="TDT63466.1"/>
    <property type="molecule type" value="Genomic_DNA"/>
</dbReference>
<dbReference type="GO" id="GO:0032259">
    <property type="term" value="P:methylation"/>
    <property type="evidence" value="ECO:0007669"/>
    <property type="project" value="UniProtKB-KW"/>
</dbReference>
<protein>
    <submittedName>
        <fullName evidence="3">Tetrapyrrole methylase family protein/MazG family protein</fullName>
    </submittedName>
</protein>
<dbReference type="InterPro" id="IPR004518">
    <property type="entry name" value="MazG-like_dom"/>
</dbReference>
<dbReference type="GO" id="GO:0047429">
    <property type="term" value="F:nucleoside triphosphate diphosphatase activity"/>
    <property type="evidence" value="ECO:0007669"/>
    <property type="project" value="InterPro"/>
</dbReference>
<dbReference type="InterPro" id="IPR048015">
    <property type="entry name" value="NTP-PPase_MazG-like_N"/>
</dbReference>
<dbReference type="Pfam" id="PF00590">
    <property type="entry name" value="TP_methylase"/>
    <property type="match status" value="1"/>
</dbReference>
<name>A0A4R7KX16_9CLOT</name>
<evidence type="ECO:0000313" key="3">
    <source>
        <dbReference type="EMBL" id="TDT63466.1"/>
    </source>
</evidence>
<dbReference type="Gene3D" id="1.10.287.1080">
    <property type="entry name" value="MazG-like"/>
    <property type="match status" value="2"/>
</dbReference>
<evidence type="ECO:0000259" key="2">
    <source>
        <dbReference type="Pfam" id="PF03819"/>
    </source>
</evidence>
<comment type="caution">
    <text evidence="3">The sequence shown here is derived from an EMBL/GenBank/DDBJ whole genome shotgun (WGS) entry which is preliminary data.</text>
</comment>
<keyword evidence="3" id="KW-0808">Transferase</keyword>
<sequence>MIKVVGLGPGNISDLTIKTLEVMREAEVLYLRTSKHPNVEYIKSLGIDFKTFDEYYDRGENFDEIYEKMARKIVSLKNVVYAVPGNPLVAEKSVQLILEYAKDEGIDVEIVPALSFIDAVLNILKVDPVEGFKIIDGLQLEVQRPDTAVGNVVTQVYSRLIASDVKIRLMEYYDDEHEVYLIRAAGVPGLERVEKLPLYEIDRVDWVDYLTSLYIPPVKNKKKYDFQDLIDVLETLRSEKGCPWDREQTHESLKKYLIEESYEVLDAIDRDDMEGLCEELGDVLLQVVFHSQIGKEFGEFDIRDVVHGITNKMINRHPHVFGDVKAETADDVLYNWESIKRDEKNIESHTESLMSVPRVLPALIRSYKVQEKASKVGFDWDNIDDAISKVCEELNEFLEVYKTQKNGRIIEELGDLIFSIVNVARFLKVDPEFALTKTTEKFITRFKYIESEGAKRGKKLEDMTLDEMDELWNRAKKG</sequence>
<feature type="domain" description="Tetrapyrrole methylase" evidence="1">
    <location>
        <begin position="2"/>
        <end position="201"/>
    </location>
</feature>
<dbReference type="SUPFAM" id="SSF53790">
    <property type="entry name" value="Tetrapyrrole methylase"/>
    <property type="match status" value="1"/>
</dbReference>
<keyword evidence="4" id="KW-1185">Reference proteome</keyword>
<gene>
    <name evidence="3" type="ORF">EDD71_102228</name>
</gene>
<dbReference type="Gene3D" id="3.40.1010.10">
    <property type="entry name" value="Cobalt-precorrin-4 Transmethylase, Domain 1"/>
    <property type="match status" value="1"/>
</dbReference>
<dbReference type="Proteomes" id="UP000295325">
    <property type="component" value="Unassembled WGS sequence"/>
</dbReference>
<dbReference type="PANTHER" id="PTHR30522">
    <property type="entry name" value="NUCLEOSIDE TRIPHOSPHATE PYROPHOSPHOHYDROLASE"/>
    <property type="match status" value="1"/>
</dbReference>
<dbReference type="Pfam" id="PF03819">
    <property type="entry name" value="MazG"/>
    <property type="match status" value="2"/>
</dbReference>
<dbReference type="InterPro" id="IPR014777">
    <property type="entry name" value="4pyrrole_Mease_sub1"/>
</dbReference>
<dbReference type="InterPro" id="IPR035013">
    <property type="entry name" value="YabN_N"/>
</dbReference>
<dbReference type="CDD" id="cd11529">
    <property type="entry name" value="NTP-PPase_MazG_Cterm"/>
    <property type="match status" value="1"/>
</dbReference>
<dbReference type="FunFam" id="1.10.287.1080:FF:000003">
    <property type="entry name" value="Nucleoside triphosphate pyrophosphohydrolase"/>
    <property type="match status" value="1"/>
</dbReference>
<dbReference type="FunFam" id="1.10.287.1080:FF:000001">
    <property type="entry name" value="Nucleoside triphosphate pyrophosphohydrolase"/>
    <property type="match status" value="1"/>
</dbReference>
<dbReference type="PIRSF" id="PIRSF002845">
    <property type="entry name" value="Ttrprl_mtas_MazG"/>
    <property type="match status" value="1"/>
</dbReference>
<dbReference type="AlphaFoldDB" id="A0A4R7KX16"/>
<reference evidence="3 4" key="1">
    <citation type="submission" date="2019-03" db="EMBL/GenBank/DDBJ databases">
        <title>Genomic Encyclopedia of Type Strains, Phase IV (KMG-IV): sequencing the most valuable type-strain genomes for metagenomic binning, comparative biology and taxonomic classification.</title>
        <authorList>
            <person name="Goeker M."/>
        </authorList>
    </citation>
    <scope>NUCLEOTIDE SEQUENCE [LARGE SCALE GENOMIC DNA]</scope>
    <source>
        <strain evidence="3 4">DSM 24455</strain>
    </source>
</reference>
<keyword evidence="3" id="KW-0489">Methyltransferase</keyword>
<evidence type="ECO:0000259" key="1">
    <source>
        <dbReference type="Pfam" id="PF00590"/>
    </source>
</evidence>
<dbReference type="OrthoDB" id="9808939at2"/>
<dbReference type="GO" id="GO:0006950">
    <property type="term" value="P:response to stress"/>
    <property type="evidence" value="ECO:0007669"/>
    <property type="project" value="UniProtKB-ARBA"/>
</dbReference>
<dbReference type="InterPro" id="IPR011551">
    <property type="entry name" value="NTP_PyrPHydrolase_MazG"/>
</dbReference>
<dbReference type="GO" id="GO:0046061">
    <property type="term" value="P:dATP catabolic process"/>
    <property type="evidence" value="ECO:0007669"/>
    <property type="project" value="TreeGrafter"/>
</dbReference>